<dbReference type="Gene3D" id="4.10.280.10">
    <property type="entry name" value="Helix-loop-helix DNA-binding domain"/>
    <property type="match status" value="1"/>
</dbReference>
<dbReference type="Pfam" id="PF00010">
    <property type="entry name" value="HLH"/>
    <property type="match status" value="1"/>
</dbReference>
<feature type="compositionally biased region" description="Basic residues" evidence="1">
    <location>
        <begin position="193"/>
        <end position="209"/>
    </location>
</feature>
<gene>
    <name evidence="3" type="ORF">EJ06DRAFT_581565</name>
</gene>
<dbReference type="PANTHER" id="PTHR46266">
    <property type="entry name" value="TRANSCRIPTION FACTOR TT8"/>
    <property type="match status" value="1"/>
</dbReference>
<feature type="region of interest" description="Disordered" evidence="1">
    <location>
        <begin position="389"/>
        <end position="409"/>
    </location>
</feature>
<feature type="region of interest" description="Disordered" evidence="1">
    <location>
        <begin position="266"/>
        <end position="304"/>
    </location>
</feature>
<dbReference type="CDD" id="cd00083">
    <property type="entry name" value="bHLH_SF"/>
    <property type="match status" value="1"/>
</dbReference>
<accession>A0A6G1I029</accession>
<feature type="region of interest" description="Disordered" evidence="1">
    <location>
        <begin position="429"/>
        <end position="454"/>
    </location>
</feature>
<feature type="region of interest" description="Disordered" evidence="1">
    <location>
        <begin position="1"/>
        <end position="210"/>
    </location>
</feature>
<dbReference type="AlphaFoldDB" id="A0A6G1I029"/>
<feature type="region of interest" description="Disordered" evidence="1">
    <location>
        <begin position="321"/>
        <end position="362"/>
    </location>
</feature>
<feature type="compositionally biased region" description="Acidic residues" evidence="1">
    <location>
        <begin position="282"/>
        <end position="304"/>
    </location>
</feature>
<dbReference type="OrthoDB" id="690068at2759"/>
<dbReference type="PROSITE" id="PS50888">
    <property type="entry name" value="BHLH"/>
    <property type="match status" value="1"/>
</dbReference>
<proteinExistence type="predicted"/>
<dbReference type="EMBL" id="ML996693">
    <property type="protein sequence ID" value="KAF2401429.1"/>
    <property type="molecule type" value="Genomic_DNA"/>
</dbReference>
<evidence type="ECO:0000313" key="3">
    <source>
        <dbReference type="EMBL" id="KAF2401429.1"/>
    </source>
</evidence>
<feature type="compositionally biased region" description="Low complexity" evidence="1">
    <location>
        <begin position="44"/>
        <end position="76"/>
    </location>
</feature>
<evidence type="ECO:0000259" key="2">
    <source>
        <dbReference type="PROSITE" id="PS50888"/>
    </source>
</evidence>
<dbReference type="SMART" id="SM00353">
    <property type="entry name" value="HLH"/>
    <property type="match status" value="1"/>
</dbReference>
<reference evidence="3" key="1">
    <citation type="journal article" date="2020" name="Stud. Mycol.">
        <title>101 Dothideomycetes genomes: a test case for predicting lifestyles and emergence of pathogens.</title>
        <authorList>
            <person name="Haridas S."/>
            <person name="Albert R."/>
            <person name="Binder M."/>
            <person name="Bloem J."/>
            <person name="Labutti K."/>
            <person name="Salamov A."/>
            <person name="Andreopoulos B."/>
            <person name="Baker S."/>
            <person name="Barry K."/>
            <person name="Bills G."/>
            <person name="Bluhm B."/>
            <person name="Cannon C."/>
            <person name="Castanera R."/>
            <person name="Culley D."/>
            <person name="Daum C."/>
            <person name="Ezra D."/>
            <person name="Gonzalez J."/>
            <person name="Henrissat B."/>
            <person name="Kuo A."/>
            <person name="Liang C."/>
            <person name="Lipzen A."/>
            <person name="Lutzoni F."/>
            <person name="Magnuson J."/>
            <person name="Mondo S."/>
            <person name="Nolan M."/>
            <person name="Ohm R."/>
            <person name="Pangilinan J."/>
            <person name="Park H.-J."/>
            <person name="Ramirez L."/>
            <person name="Alfaro M."/>
            <person name="Sun H."/>
            <person name="Tritt A."/>
            <person name="Yoshinaga Y."/>
            <person name="Zwiers L.-H."/>
            <person name="Turgeon B."/>
            <person name="Goodwin S."/>
            <person name="Spatafora J."/>
            <person name="Crous P."/>
            <person name="Grigoriev I."/>
        </authorList>
    </citation>
    <scope>NUCLEOTIDE SEQUENCE</scope>
    <source>
        <strain evidence="3">CBS 262.69</strain>
    </source>
</reference>
<sequence length="454" mass="47008">MATLPTPPSSTSIPTNAKRQLSTSTDEPFLLPPPALPAADSLNSASSSTSTTSSSTTSSASSSTSSASTASSSASARTTLDTPQEPRPRPAKRRRANDAEPPGLATAAPAKYTLPPPPTRARKIIQMNVRAKATEAVTAGPARRGNREAAGSGAGAAGAVAPAGAAGPGSAAARAPASGRRKDAGPSTVAAKKVARKKAHSAIERKRRSKMNEEFDTLRDLVPACRGRGEERGKMHKLAILQAAIEYVRYLQTCLETVKAAHQAVELDPTPRIMPQRHPDEGDYESSEPEGEDEGPEEGEDDVEYEELGAGALEEPEPAFATRREAESISPTSCVQPQLHFHPYPPPQTYLGPAPRHSAQSSPMLPPLATLGLEGAGVVATAGEARWGRGEGATGSVGASPAGGSGEEGEATATAALMMLTKDRRAYSWDAGGRGGEGREGQCRGMSVRDLLSG</sequence>
<feature type="compositionally biased region" description="Low complexity" evidence="1">
    <location>
        <begin position="157"/>
        <end position="178"/>
    </location>
</feature>
<feature type="compositionally biased region" description="Gly residues" evidence="1">
    <location>
        <begin position="390"/>
        <end position="406"/>
    </location>
</feature>
<feature type="domain" description="BHLH" evidence="2">
    <location>
        <begin position="195"/>
        <end position="251"/>
    </location>
</feature>
<dbReference type="InterPro" id="IPR036638">
    <property type="entry name" value="HLH_DNA-bd_sf"/>
</dbReference>
<feature type="compositionally biased region" description="Polar residues" evidence="1">
    <location>
        <begin position="17"/>
        <end position="26"/>
    </location>
</feature>
<dbReference type="SUPFAM" id="SSF47459">
    <property type="entry name" value="HLH, helix-loop-helix DNA-binding domain"/>
    <property type="match status" value="1"/>
</dbReference>
<dbReference type="InterPro" id="IPR011598">
    <property type="entry name" value="bHLH_dom"/>
</dbReference>
<dbReference type="Proteomes" id="UP000799640">
    <property type="component" value="Unassembled WGS sequence"/>
</dbReference>
<keyword evidence="4" id="KW-1185">Reference proteome</keyword>
<evidence type="ECO:0000313" key="4">
    <source>
        <dbReference type="Proteomes" id="UP000799640"/>
    </source>
</evidence>
<name>A0A6G1I029_9PEZI</name>
<dbReference type="GO" id="GO:0046983">
    <property type="term" value="F:protein dimerization activity"/>
    <property type="evidence" value="ECO:0007669"/>
    <property type="project" value="InterPro"/>
</dbReference>
<protein>
    <submittedName>
        <fullName evidence="3">HLH-domain-containing protein</fullName>
    </submittedName>
</protein>
<organism evidence="3 4">
    <name type="scientific">Trichodelitschia bisporula</name>
    <dbReference type="NCBI Taxonomy" id="703511"/>
    <lineage>
        <taxon>Eukaryota</taxon>
        <taxon>Fungi</taxon>
        <taxon>Dikarya</taxon>
        <taxon>Ascomycota</taxon>
        <taxon>Pezizomycotina</taxon>
        <taxon>Dothideomycetes</taxon>
        <taxon>Dothideomycetes incertae sedis</taxon>
        <taxon>Phaeotrichales</taxon>
        <taxon>Phaeotrichaceae</taxon>
        <taxon>Trichodelitschia</taxon>
    </lineage>
</organism>
<evidence type="ECO:0000256" key="1">
    <source>
        <dbReference type="SAM" id="MobiDB-lite"/>
    </source>
</evidence>
<dbReference type="PANTHER" id="PTHR46266:SF4">
    <property type="entry name" value="TRANSCRIPTION FACTOR TT8"/>
    <property type="match status" value="1"/>
</dbReference>